<dbReference type="Pfam" id="PF11271">
    <property type="entry name" value="PorA"/>
    <property type="match status" value="1"/>
</dbReference>
<dbReference type="InterPro" id="IPR021424">
    <property type="entry name" value="PorA"/>
</dbReference>
<organism evidence="2 3">
    <name type="scientific">Sphaerisporangium melleum</name>
    <dbReference type="NCBI Taxonomy" id="321316"/>
    <lineage>
        <taxon>Bacteria</taxon>
        <taxon>Bacillati</taxon>
        <taxon>Actinomycetota</taxon>
        <taxon>Actinomycetes</taxon>
        <taxon>Streptosporangiales</taxon>
        <taxon>Streptosporangiaceae</taxon>
        <taxon>Sphaerisporangium</taxon>
    </lineage>
</organism>
<dbReference type="AlphaFoldDB" id="A0A917QR15"/>
<evidence type="ECO:0000313" key="2">
    <source>
        <dbReference type="EMBL" id="GGK64226.1"/>
    </source>
</evidence>
<keyword evidence="3" id="KW-1185">Reference proteome</keyword>
<feature type="transmembrane region" description="Helical" evidence="1">
    <location>
        <begin position="279"/>
        <end position="300"/>
    </location>
</feature>
<protein>
    <recommendedName>
        <fullName evidence="4">DUF3068 domain-containing protein</fullName>
    </recommendedName>
</protein>
<comment type="caution">
    <text evidence="2">The sequence shown here is derived from an EMBL/GenBank/DDBJ whole genome shotgun (WGS) entry which is preliminary data.</text>
</comment>
<keyword evidence="1" id="KW-0812">Transmembrane</keyword>
<accession>A0A917QR15</accession>
<name>A0A917QR15_9ACTN</name>
<evidence type="ECO:0000256" key="1">
    <source>
        <dbReference type="SAM" id="Phobius"/>
    </source>
</evidence>
<dbReference type="Proteomes" id="UP000645217">
    <property type="component" value="Unassembled WGS sequence"/>
</dbReference>
<keyword evidence="1" id="KW-0472">Membrane</keyword>
<reference evidence="2" key="2">
    <citation type="submission" date="2020-09" db="EMBL/GenBank/DDBJ databases">
        <authorList>
            <person name="Sun Q."/>
            <person name="Ohkuma M."/>
        </authorList>
    </citation>
    <scope>NUCLEOTIDE SEQUENCE</scope>
    <source>
        <strain evidence="2">JCM 13064</strain>
    </source>
</reference>
<proteinExistence type="predicted"/>
<sequence>MRRMTGVVLIAIGAFLVTLAPLIRFQAADKLIAAPADYYGVSELRAQNARYFSVPKVKVLTADLDITVTTRGDVEESKGDHVVWDEFTAVNDVTNSASGIQLDQRRSAFNKYTGEGVDCCGVNVDKEPVQMSGQIYLFPFGTQKRTYQVFNATARQSFDARFVGEDMVNGLPVYKFEQTVPPTKIDTLTAPASAIGMKKSGDVRVNRFYDGVVTYWVEPVSGSPVKQEQRRHDVLKTEDGVERSEALVADAKMTPETVDRLVQGAIDGKDQITLLKDTIPLVSLVIGLVVAVAGVVTLLAGRGRRASRSS</sequence>
<evidence type="ECO:0008006" key="4">
    <source>
        <dbReference type="Google" id="ProtNLM"/>
    </source>
</evidence>
<dbReference type="EMBL" id="BMNT01000002">
    <property type="protein sequence ID" value="GGK64226.1"/>
    <property type="molecule type" value="Genomic_DNA"/>
</dbReference>
<keyword evidence="1" id="KW-1133">Transmembrane helix</keyword>
<gene>
    <name evidence="2" type="ORF">GCM10007964_04090</name>
</gene>
<evidence type="ECO:0000313" key="3">
    <source>
        <dbReference type="Proteomes" id="UP000645217"/>
    </source>
</evidence>
<reference evidence="2" key="1">
    <citation type="journal article" date="2014" name="Int. J. Syst. Evol. Microbiol.">
        <title>Complete genome sequence of Corynebacterium casei LMG S-19264T (=DSM 44701T), isolated from a smear-ripened cheese.</title>
        <authorList>
            <consortium name="US DOE Joint Genome Institute (JGI-PGF)"/>
            <person name="Walter F."/>
            <person name="Albersmeier A."/>
            <person name="Kalinowski J."/>
            <person name="Ruckert C."/>
        </authorList>
    </citation>
    <scope>NUCLEOTIDE SEQUENCE</scope>
    <source>
        <strain evidence="2">JCM 13064</strain>
    </source>
</reference>